<accession>A0A2M8Q6E5</accession>
<proteinExistence type="predicted"/>
<evidence type="ECO:0000313" key="2">
    <source>
        <dbReference type="Proteomes" id="UP000230790"/>
    </source>
</evidence>
<dbReference type="AlphaFoldDB" id="A0A2M8Q6E5"/>
<gene>
    <name evidence="1" type="ORF">CUN48_19240</name>
</gene>
<name>A0A2M8Q6E5_9CHLR</name>
<dbReference type="Gene3D" id="3.30.420.240">
    <property type="match status" value="1"/>
</dbReference>
<dbReference type="EMBL" id="PGTN01001163">
    <property type="protein sequence ID" value="PJF45368.1"/>
    <property type="molecule type" value="Genomic_DNA"/>
</dbReference>
<reference evidence="1 2" key="1">
    <citation type="submission" date="2017-11" db="EMBL/GenBank/DDBJ databases">
        <title>Evolution of Phototrophy in the Chloroflexi Phylum Driven by Horizontal Gene Transfer.</title>
        <authorList>
            <person name="Ward L.M."/>
            <person name="Hemp J."/>
            <person name="Shih P.M."/>
            <person name="Mcglynn S.E."/>
            <person name="Fischer W."/>
        </authorList>
    </citation>
    <scope>NUCLEOTIDE SEQUENCE [LARGE SCALE GENOMIC DNA]</scope>
    <source>
        <strain evidence="1">JP3_7</strain>
    </source>
</reference>
<protein>
    <submittedName>
        <fullName evidence="1">Uncharacterized protein</fullName>
    </submittedName>
</protein>
<comment type="caution">
    <text evidence="1">The sequence shown here is derived from an EMBL/GenBank/DDBJ whole genome shotgun (WGS) entry which is preliminary data.</text>
</comment>
<organism evidence="1 2">
    <name type="scientific">Candidatus Thermofonsia Clade 3 bacterium</name>
    <dbReference type="NCBI Taxonomy" id="2364212"/>
    <lineage>
        <taxon>Bacteria</taxon>
        <taxon>Bacillati</taxon>
        <taxon>Chloroflexota</taxon>
        <taxon>Candidatus Thermofontia</taxon>
        <taxon>Candidatus Thermofonsia Clade 3</taxon>
    </lineage>
</organism>
<evidence type="ECO:0000313" key="1">
    <source>
        <dbReference type="EMBL" id="PJF45368.1"/>
    </source>
</evidence>
<dbReference type="Proteomes" id="UP000230790">
    <property type="component" value="Unassembled WGS sequence"/>
</dbReference>
<sequence>MTATSKPQLIDALALAFERADARWLDEPIARLELEAYEFSTRASGRAHYGAPAGLHDDTVIARALAWQAATQAGPLLWW</sequence>